<evidence type="ECO:0000313" key="6">
    <source>
        <dbReference type="Proteomes" id="UP000765509"/>
    </source>
</evidence>
<feature type="compositionally biased region" description="Polar residues" evidence="3">
    <location>
        <begin position="239"/>
        <end position="257"/>
    </location>
</feature>
<keyword evidence="2" id="KW-0862">Zinc</keyword>
<feature type="region of interest" description="Disordered" evidence="3">
    <location>
        <begin position="236"/>
        <end position="257"/>
    </location>
</feature>
<keyword evidence="2" id="KW-0479">Metal-binding</keyword>
<sequence length="303" mass="34412">MTSSTKDDANPLNITSLRISSDDSVSQADPQAESLNHFSLIAEKICPRLLLDGSNFNLWSRAMVETWGSWFFDDLDYFNISERDTNYRRNLVALSFIRMSVDCTLFQSTTPQLYMPNARLTYQALKKRFGKSTNLLQHSLTVQASLDALQSQIGPLTAKNITPIILFFSAPQFQDQITTVLDTRKASNPDLNITTTDILDITNCLQSKFMPESSSTAQVLRMESLKHENFFPKKKLNSQHRLNSPRPSMTAQSIDQQSPDWKKKWLTSKNPCFYCGGTGHWAPNCPTLELPIQLNWNSPTEYP</sequence>
<feature type="domain" description="CCHC-type" evidence="4">
    <location>
        <begin position="272"/>
        <end position="286"/>
    </location>
</feature>
<organism evidence="5 6">
    <name type="scientific">Austropuccinia psidii MF-1</name>
    <dbReference type="NCBI Taxonomy" id="1389203"/>
    <lineage>
        <taxon>Eukaryota</taxon>
        <taxon>Fungi</taxon>
        <taxon>Dikarya</taxon>
        <taxon>Basidiomycota</taxon>
        <taxon>Pucciniomycotina</taxon>
        <taxon>Pucciniomycetes</taxon>
        <taxon>Pucciniales</taxon>
        <taxon>Sphaerophragmiaceae</taxon>
        <taxon>Austropuccinia</taxon>
    </lineage>
</organism>
<dbReference type="Gene3D" id="4.10.60.10">
    <property type="entry name" value="Zinc finger, CCHC-type"/>
    <property type="match status" value="1"/>
</dbReference>
<dbReference type="PROSITE" id="PS50158">
    <property type="entry name" value="ZF_CCHC"/>
    <property type="match status" value="1"/>
</dbReference>
<dbReference type="Pfam" id="PF00098">
    <property type="entry name" value="zf-CCHC"/>
    <property type="match status" value="1"/>
</dbReference>
<name>A0A9Q3HT71_9BASI</name>
<evidence type="ECO:0000256" key="1">
    <source>
        <dbReference type="ARBA" id="ARBA00022664"/>
    </source>
</evidence>
<dbReference type="GO" id="GO:0003676">
    <property type="term" value="F:nucleic acid binding"/>
    <property type="evidence" value="ECO:0007669"/>
    <property type="project" value="InterPro"/>
</dbReference>
<comment type="caution">
    <text evidence="5">The sequence shown here is derived from an EMBL/GenBank/DDBJ whole genome shotgun (WGS) entry which is preliminary data.</text>
</comment>
<accession>A0A9Q3HT71</accession>
<keyword evidence="6" id="KW-1185">Reference proteome</keyword>
<dbReference type="OrthoDB" id="2518964at2759"/>
<evidence type="ECO:0000256" key="2">
    <source>
        <dbReference type="PROSITE-ProRule" id="PRU00047"/>
    </source>
</evidence>
<dbReference type="InterPro" id="IPR001878">
    <property type="entry name" value="Znf_CCHC"/>
</dbReference>
<evidence type="ECO:0000259" key="4">
    <source>
        <dbReference type="PROSITE" id="PS50158"/>
    </source>
</evidence>
<protein>
    <recommendedName>
        <fullName evidence="4">CCHC-type domain-containing protein</fullName>
    </recommendedName>
</protein>
<gene>
    <name evidence="5" type="ORF">O181_053040</name>
</gene>
<dbReference type="SUPFAM" id="SSF57756">
    <property type="entry name" value="Retrovirus zinc finger-like domains"/>
    <property type="match status" value="1"/>
</dbReference>
<evidence type="ECO:0000313" key="5">
    <source>
        <dbReference type="EMBL" id="MBW0513325.1"/>
    </source>
</evidence>
<keyword evidence="1" id="KW-0507">mRNA processing</keyword>
<dbReference type="SMART" id="SM00343">
    <property type="entry name" value="ZnF_C2HC"/>
    <property type="match status" value="1"/>
</dbReference>
<reference evidence="5" key="1">
    <citation type="submission" date="2021-03" db="EMBL/GenBank/DDBJ databases">
        <title>Draft genome sequence of rust myrtle Austropuccinia psidii MF-1, a brazilian biotype.</title>
        <authorList>
            <person name="Quecine M.C."/>
            <person name="Pachon D.M.R."/>
            <person name="Bonatelli M.L."/>
            <person name="Correr F.H."/>
            <person name="Franceschini L.M."/>
            <person name="Leite T.F."/>
            <person name="Margarido G.R.A."/>
            <person name="Almeida C.A."/>
            <person name="Ferrarezi J.A."/>
            <person name="Labate C.A."/>
        </authorList>
    </citation>
    <scope>NUCLEOTIDE SEQUENCE</scope>
    <source>
        <strain evidence="5">MF-1</strain>
    </source>
</reference>
<dbReference type="GO" id="GO:0006397">
    <property type="term" value="P:mRNA processing"/>
    <property type="evidence" value="ECO:0007669"/>
    <property type="project" value="UniProtKB-KW"/>
</dbReference>
<evidence type="ECO:0000256" key="3">
    <source>
        <dbReference type="SAM" id="MobiDB-lite"/>
    </source>
</evidence>
<dbReference type="InterPro" id="IPR036875">
    <property type="entry name" value="Znf_CCHC_sf"/>
</dbReference>
<dbReference type="GO" id="GO:0008270">
    <property type="term" value="F:zinc ion binding"/>
    <property type="evidence" value="ECO:0007669"/>
    <property type="project" value="UniProtKB-KW"/>
</dbReference>
<dbReference type="EMBL" id="AVOT02023353">
    <property type="protein sequence ID" value="MBW0513325.1"/>
    <property type="molecule type" value="Genomic_DNA"/>
</dbReference>
<proteinExistence type="predicted"/>
<dbReference type="AlphaFoldDB" id="A0A9Q3HT71"/>
<keyword evidence="2" id="KW-0863">Zinc-finger</keyword>
<dbReference type="Proteomes" id="UP000765509">
    <property type="component" value="Unassembled WGS sequence"/>
</dbReference>